<comment type="caution">
    <text evidence="2">The sequence shown here is derived from an EMBL/GenBank/DDBJ whole genome shotgun (WGS) entry which is preliminary data.</text>
</comment>
<evidence type="ECO:0000256" key="1">
    <source>
        <dbReference type="SAM" id="Phobius"/>
    </source>
</evidence>
<dbReference type="Proteomes" id="UP000036958">
    <property type="component" value="Unassembled WGS sequence"/>
</dbReference>
<evidence type="ECO:0008006" key="4">
    <source>
        <dbReference type="Google" id="ProtNLM"/>
    </source>
</evidence>
<keyword evidence="1" id="KW-0472">Membrane</keyword>
<proteinExistence type="predicted"/>
<protein>
    <recommendedName>
        <fullName evidence="4">TRASH transcription regulator C-terminal archaeal domain-containing protein</fullName>
    </recommendedName>
</protein>
<feature type="transmembrane region" description="Helical" evidence="1">
    <location>
        <begin position="6"/>
        <end position="27"/>
    </location>
</feature>
<dbReference type="STRING" id="1409788.NC99_23570"/>
<gene>
    <name evidence="2" type="ORF">NC99_23570</name>
</gene>
<evidence type="ECO:0000313" key="3">
    <source>
        <dbReference type="Proteomes" id="UP000036958"/>
    </source>
</evidence>
<dbReference type="AlphaFoldDB" id="A0A0L8V8J8"/>
<dbReference type="EMBL" id="LGIA01000152">
    <property type="protein sequence ID" value="KOH44810.1"/>
    <property type="molecule type" value="Genomic_DNA"/>
</dbReference>
<evidence type="ECO:0000313" key="2">
    <source>
        <dbReference type="EMBL" id="KOH44810.1"/>
    </source>
</evidence>
<reference evidence="3" key="1">
    <citation type="submission" date="2015-07" db="EMBL/GenBank/DDBJ databases">
        <title>Genome sequencing of Sunxiuqinia dokdonensis strain SK.</title>
        <authorList>
            <person name="Ahn S."/>
            <person name="Kim B.-C."/>
        </authorList>
    </citation>
    <scope>NUCLEOTIDE SEQUENCE [LARGE SCALE GENOMIC DNA]</scope>
    <source>
        <strain evidence="3">SK</strain>
    </source>
</reference>
<accession>A0A0L8V8J8</accession>
<keyword evidence="1" id="KW-1133">Transmembrane helix</keyword>
<keyword evidence="3" id="KW-1185">Reference proteome</keyword>
<name>A0A0L8V8J8_9BACT</name>
<organism evidence="2 3">
    <name type="scientific">Sunxiuqinia dokdonensis</name>
    <dbReference type="NCBI Taxonomy" id="1409788"/>
    <lineage>
        <taxon>Bacteria</taxon>
        <taxon>Pseudomonadati</taxon>
        <taxon>Bacteroidota</taxon>
        <taxon>Bacteroidia</taxon>
        <taxon>Marinilabiliales</taxon>
        <taxon>Prolixibacteraceae</taxon>
        <taxon>Sunxiuqinia</taxon>
    </lineage>
</organism>
<keyword evidence="1" id="KW-0812">Transmembrane</keyword>
<sequence length="140" mass="16511">MEKEKWINRAFLFGGILFFIFATWFLYQHNLRSSIIRSRQIMKYQQKELPAGKLCMYSNKLQIKNASSFFIGSDEWYVCCSKCAKKLKLNLGNSQFAKDPLTQERIKKVDAYAVLFNGLSDKVTYFKSEENYKLFINKNN</sequence>